<dbReference type="Pfam" id="PF02151">
    <property type="entry name" value="UVR"/>
    <property type="match status" value="1"/>
</dbReference>
<dbReference type="Gene3D" id="4.10.860.10">
    <property type="entry name" value="UVR domain"/>
    <property type="match status" value="1"/>
</dbReference>
<dbReference type="eggNOG" id="COG3880">
    <property type="taxonomic scope" value="Bacteria"/>
</dbReference>
<dbReference type="KEGG" id="mro:MROS_2812"/>
<dbReference type="SUPFAM" id="SSF46600">
    <property type="entry name" value="C-terminal UvrC-binding domain of UvrB"/>
    <property type="match status" value="1"/>
</dbReference>
<dbReference type="EMBL" id="CP003557">
    <property type="protein sequence ID" value="AFN76042.1"/>
    <property type="molecule type" value="Genomic_DNA"/>
</dbReference>
<keyword evidence="1" id="KW-0227">DNA damage</keyword>
<gene>
    <name evidence="5" type="ordered locus">MROS_2812</name>
</gene>
<dbReference type="InterPro" id="IPR003729">
    <property type="entry name" value="Bi_nuclease_dom"/>
</dbReference>
<name>I6YZP7_MELRP</name>
<keyword evidence="6" id="KW-1185">Reference proteome</keyword>
<dbReference type="GO" id="GO:0004518">
    <property type="term" value="F:nuclease activity"/>
    <property type="evidence" value="ECO:0007669"/>
    <property type="project" value="InterPro"/>
</dbReference>
<evidence type="ECO:0008006" key="7">
    <source>
        <dbReference type="Google" id="ProtNLM"/>
    </source>
</evidence>
<organism evidence="5 6">
    <name type="scientific">Melioribacter roseus (strain DSM 23840 / JCM 17771 / VKM B-2668 / P3M-2)</name>
    <dbReference type="NCBI Taxonomy" id="1191523"/>
    <lineage>
        <taxon>Bacteria</taxon>
        <taxon>Pseudomonadati</taxon>
        <taxon>Ignavibacteriota</taxon>
        <taxon>Ignavibacteria</taxon>
        <taxon>Ignavibacteriales</taxon>
        <taxon>Melioribacteraceae</taxon>
        <taxon>Melioribacter</taxon>
    </lineage>
</organism>
<evidence type="ECO:0000256" key="1">
    <source>
        <dbReference type="ARBA" id="ARBA00023236"/>
    </source>
</evidence>
<keyword evidence="1" id="KW-0742">SOS response</keyword>
<dbReference type="PANTHER" id="PTHR15160">
    <property type="entry name" value="VON HIPPEL-LINDAU PROTEIN"/>
    <property type="match status" value="1"/>
</dbReference>
<feature type="region of interest" description="Disordered" evidence="2">
    <location>
        <begin position="135"/>
        <end position="170"/>
    </location>
</feature>
<feature type="domain" description="UVR" evidence="3">
    <location>
        <begin position="167"/>
        <end position="202"/>
    </location>
</feature>
<dbReference type="PROSITE" id="PS51658">
    <property type="entry name" value="BFN"/>
    <property type="match status" value="1"/>
</dbReference>
<dbReference type="eggNOG" id="COG1259">
    <property type="taxonomic scope" value="Bacteria"/>
</dbReference>
<evidence type="ECO:0000313" key="5">
    <source>
        <dbReference type="EMBL" id="AFN76042.1"/>
    </source>
</evidence>
<dbReference type="Pfam" id="PF02577">
    <property type="entry name" value="BFN_dom"/>
    <property type="match status" value="1"/>
</dbReference>
<feature type="compositionally biased region" description="Acidic residues" evidence="2">
    <location>
        <begin position="138"/>
        <end position="153"/>
    </location>
</feature>
<dbReference type="RefSeq" id="WP_014857472.1">
    <property type="nucleotide sequence ID" value="NC_018178.1"/>
</dbReference>
<evidence type="ECO:0000256" key="2">
    <source>
        <dbReference type="SAM" id="MobiDB-lite"/>
    </source>
</evidence>
<dbReference type="PROSITE" id="PS50151">
    <property type="entry name" value="UVR"/>
    <property type="match status" value="1"/>
</dbReference>
<feature type="compositionally biased region" description="Basic and acidic residues" evidence="2">
    <location>
        <begin position="154"/>
        <end position="170"/>
    </location>
</feature>
<dbReference type="InterPro" id="IPR036104">
    <property type="entry name" value="BFN_sf"/>
</dbReference>
<dbReference type="InterPro" id="IPR001943">
    <property type="entry name" value="UVR_dom"/>
</dbReference>
<dbReference type="Gene3D" id="3.10.690.10">
    <property type="entry name" value="Bifunctional nuclease domain"/>
    <property type="match status" value="1"/>
</dbReference>
<evidence type="ECO:0000259" key="3">
    <source>
        <dbReference type="PROSITE" id="PS50151"/>
    </source>
</evidence>
<dbReference type="PANTHER" id="PTHR15160:SF1">
    <property type="entry name" value="VON HIPPEL-LINDAU DISEASE TUMOR SUPPRESSOR"/>
    <property type="match status" value="1"/>
</dbReference>
<evidence type="ECO:0000313" key="6">
    <source>
        <dbReference type="Proteomes" id="UP000009011"/>
    </source>
</evidence>
<dbReference type="STRING" id="1191523.MROS_2812"/>
<evidence type="ECO:0000259" key="4">
    <source>
        <dbReference type="PROSITE" id="PS51658"/>
    </source>
</evidence>
<reference evidence="5 6" key="1">
    <citation type="journal article" date="2013" name="PLoS ONE">
        <title>Genomic analysis of Melioribacter roseus, facultatively anaerobic organotrophic bacterium representing a novel deep lineage within Bacteriodetes/Chlorobi group.</title>
        <authorList>
            <person name="Kadnikov V.V."/>
            <person name="Mardanov A.V."/>
            <person name="Podosokorskaya O.A."/>
            <person name="Gavrilov S.N."/>
            <person name="Kublanov I.V."/>
            <person name="Beletsky A.V."/>
            <person name="Bonch-Osmolovskaya E.A."/>
            <person name="Ravin N.V."/>
        </authorList>
    </citation>
    <scope>NUCLEOTIDE SEQUENCE [LARGE SCALE GENOMIC DNA]</scope>
    <source>
        <strain evidence="6">JCM 17771 / P3M-2</strain>
    </source>
</reference>
<dbReference type="HOGENOM" id="CLU_096111_1_0_10"/>
<proteinExistence type="predicted"/>
<dbReference type="OrthoDB" id="9788698at2"/>
<dbReference type="AlphaFoldDB" id="I6YZP7"/>
<sequence length="203" mass="22659">MDKVQVEILGLSASPSTGGAYALLLKEVYGLRRLPIIIGSFEAQSIALEIEGIKAPRPLTHDLMKILLDHLGATVTEVVIDELRDNTFYAKIKLEVSSLTHEIDSRPSDAIALAVRTGSPIYVSEDVMRLASFVPSSEDVEGGENPEEEDEYEEPKPMREKRPISKEGRIAELQDQLREAIEKEDYERAAKLRDEINRLKGTN</sequence>
<accession>I6YZP7</accession>
<protein>
    <recommendedName>
        <fullName evidence="7">UvrB/UvrC protein</fullName>
    </recommendedName>
</protein>
<feature type="domain" description="BFN" evidence="4">
    <location>
        <begin position="3"/>
        <end position="135"/>
    </location>
</feature>
<dbReference type="InterPro" id="IPR036876">
    <property type="entry name" value="UVR_dom_sf"/>
</dbReference>
<dbReference type="SUPFAM" id="SSF103256">
    <property type="entry name" value="Hypothetical protein TM0160"/>
    <property type="match status" value="1"/>
</dbReference>
<dbReference type="GO" id="GO:0009432">
    <property type="term" value="P:SOS response"/>
    <property type="evidence" value="ECO:0007669"/>
    <property type="project" value="UniProtKB-KW"/>
</dbReference>
<dbReference type="Proteomes" id="UP000009011">
    <property type="component" value="Chromosome"/>
</dbReference>
<dbReference type="PATRIC" id="fig|1191523.3.peg.2948"/>